<evidence type="ECO:0000256" key="3">
    <source>
        <dbReference type="SAM" id="Coils"/>
    </source>
</evidence>
<evidence type="ECO:0000256" key="2">
    <source>
        <dbReference type="RuleBase" id="RU362097"/>
    </source>
</evidence>
<dbReference type="Proteomes" id="UP000478090">
    <property type="component" value="Unassembled WGS sequence"/>
</dbReference>
<keyword evidence="2" id="KW-0472">Membrane</keyword>
<gene>
    <name evidence="4" type="ORF">GTP27_08530</name>
</gene>
<proteinExistence type="inferred from homology"/>
<protein>
    <submittedName>
        <fullName evidence="4">Efflux transporter outer membrane subunit</fullName>
    </submittedName>
</protein>
<dbReference type="Gene3D" id="2.20.200.10">
    <property type="entry name" value="Outer membrane efflux proteins (OEP)"/>
    <property type="match status" value="1"/>
</dbReference>
<dbReference type="NCBIfam" id="TIGR01845">
    <property type="entry name" value="outer_NodT"/>
    <property type="match status" value="1"/>
</dbReference>
<dbReference type="SUPFAM" id="SSF56954">
    <property type="entry name" value="Outer membrane efflux proteins (OEP)"/>
    <property type="match status" value="1"/>
</dbReference>
<keyword evidence="2" id="KW-0449">Lipoprotein</keyword>
<dbReference type="PANTHER" id="PTHR30203">
    <property type="entry name" value="OUTER MEMBRANE CATION EFFLUX PROTEIN"/>
    <property type="match status" value="1"/>
</dbReference>
<keyword evidence="5" id="KW-1185">Reference proteome</keyword>
<name>A0ABW9VKD9_9BURK</name>
<organism evidence="4 5">
    <name type="scientific">Duganella qianjiadongensis</name>
    <dbReference type="NCBI Taxonomy" id="2692176"/>
    <lineage>
        <taxon>Bacteria</taxon>
        <taxon>Pseudomonadati</taxon>
        <taxon>Pseudomonadota</taxon>
        <taxon>Betaproteobacteria</taxon>
        <taxon>Burkholderiales</taxon>
        <taxon>Oxalobacteraceae</taxon>
        <taxon>Telluria group</taxon>
        <taxon>Duganella</taxon>
    </lineage>
</organism>
<feature type="coiled-coil region" evidence="3">
    <location>
        <begin position="226"/>
        <end position="253"/>
    </location>
</feature>
<comment type="caution">
    <text evidence="4">The sequence shown here is derived from an EMBL/GenBank/DDBJ whole genome shotgun (WGS) entry which is preliminary data.</text>
</comment>
<keyword evidence="2" id="KW-0564">Palmitate</keyword>
<dbReference type="InterPro" id="IPR003423">
    <property type="entry name" value="OMP_efflux"/>
</dbReference>
<keyword evidence="3" id="KW-0175">Coiled coil</keyword>
<keyword evidence="2" id="KW-0812">Transmembrane</keyword>
<comment type="similarity">
    <text evidence="1 2">Belongs to the outer membrane factor (OMF) (TC 1.B.17) family.</text>
</comment>
<evidence type="ECO:0000313" key="5">
    <source>
        <dbReference type="Proteomes" id="UP000478090"/>
    </source>
</evidence>
<evidence type="ECO:0000313" key="4">
    <source>
        <dbReference type="EMBL" id="MYM39375.1"/>
    </source>
</evidence>
<comment type="subcellular location">
    <subcellularLocation>
        <location evidence="2">Cell membrane</location>
        <topology evidence="2">Lipid-anchor</topology>
    </subcellularLocation>
</comment>
<reference evidence="4 5" key="1">
    <citation type="submission" date="2019-12" db="EMBL/GenBank/DDBJ databases">
        <title>Novel species isolated from a subtropical stream in China.</title>
        <authorList>
            <person name="Lu H."/>
        </authorList>
    </citation>
    <scope>NUCLEOTIDE SEQUENCE [LARGE SCALE GENOMIC DNA]</scope>
    <source>
        <strain evidence="4 5">CY13W</strain>
    </source>
</reference>
<dbReference type="Gene3D" id="1.20.1600.10">
    <property type="entry name" value="Outer membrane efflux proteins (OEP)"/>
    <property type="match status" value="1"/>
</dbReference>
<accession>A0ABW9VKD9</accession>
<dbReference type="EMBL" id="WWCM01000004">
    <property type="protein sequence ID" value="MYM39375.1"/>
    <property type="molecule type" value="Genomic_DNA"/>
</dbReference>
<evidence type="ECO:0000256" key="1">
    <source>
        <dbReference type="ARBA" id="ARBA00007613"/>
    </source>
</evidence>
<dbReference type="Pfam" id="PF02321">
    <property type="entry name" value="OEP"/>
    <property type="match status" value="2"/>
</dbReference>
<keyword evidence="2" id="KW-1134">Transmembrane beta strand</keyword>
<dbReference type="InterPro" id="IPR010131">
    <property type="entry name" value="MdtP/NodT-like"/>
</dbReference>
<dbReference type="PANTHER" id="PTHR30203:SF33">
    <property type="entry name" value="BLR4455 PROTEIN"/>
    <property type="match status" value="1"/>
</dbReference>
<sequence>MWPYGSVQLAGCQNAVILRSHFVGAFVRKKPRLQRSVLALVVAAGLAACASGPDFRQPAAPATSSYTSTALPERTAAAPGVTGGAAQQFVAGQDLPAMWWQLFGSPALDELVRAALAQNPSMAAAEASLRQAQEVYKAQSGSLNYPSVNGQLGVAREKLAPASAGNGAGVFTLYNASVNVSYTPDVFGASRRTLEGAQAQVDYQRFQVEATYLTLSANVVTTAIRAASLRAQLQATQEVLDALSKQLAVIEKQFELGAIPRTTLLSQRNQVAQLRASVPPLEKALAQSRHQLAALAGRLPGEGGLPEFTLDTLTLPQQLPLTLPSALVRQRPDIRASEEQLHAASAAIGVATAAQYPQLTLSGSYGSSAQSFGKLFDAETTAWSLASGLTAPLFNGGALSAKKRAAEAAYDGAAAQYRATVLSAFQEVADSLRALESDAAALKAQADADALAGEALALATQQYKLGGISYLALLDAQRSYQQAHVALVQAQAARYADTAALLQALGGGWWNRNGGMPAASTVSAAPVYGAGGSR</sequence>